<evidence type="ECO:0000313" key="1">
    <source>
        <dbReference type="EMBL" id="JAD54769.1"/>
    </source>
</evidence>
<dbReference type="AlphaFoldDB" id="A0A0A9ASN7"/>
<organism evidence="1">
    <name type="scientific">Arundo donax</name>
    <name type="common">Giant reed</name>
    <name type="synonym">Donax arundinaceus</name>
    <dbReference type="NCBI Taxonomy" id="35708"/>
    <lineage>
        <taxon>Eukaryota</taxon>
        <taxon>Viridiplantae</taxon>
        <taxon>Streptophyta</taxon>
        <taxon>Embryophyta</taxon>
        <taxon>Tracheophyta</taxon>
        <taxon>Spermatophyta</taxon>
        <taxon>Magnoliopsida</taxon>
        <taxon>Liliopsida</taxon>
        <taxon>Poales</taxon>
        <taxon>Poaceae</taxon>
        <taxon>PACMAD clade</taxon>
        <taxon>Arundinoideae</taxon>
        <taxon>Arundineae</taxon>
        <taxon>Arundo</taxon>
    </lineage>
</organism>
<accession>A0A0A9ASN7</accession>
<sequence>MNLYWLKCCIFSNLCSEIHCTLEQSTSILCSK</sequence>
<reference evidence="1" key="1">
    <citation type="submission" date="2014-09" db="EMBL/GenBank/DDBJ databases">
        <authorList>
            <person name="Magalhaes I.L.F."/>
            <person name="Oliveira U."/>
            <person name="Santos F.R."/>
            <person name="Vidigal T.H.D.A."/>
            <person name="Brescovit A.D."/>
            <person name="Santos A.J."/>
        </authorList>
    </citation>
    <scope>NUCLEOTIDE SEQUENCE</scope>
    <source>
        <tissue evidence="1">Shoot tissue taken approximately 20 cm above the soil surface</tissue>
    </source>
</reference>
<dbReference type="EMBL" id="GBRH01243126">
    <property type="protein sequence ID" value="JAD54769.1"/>
    <property type="molecule type" value="Transcribed_RNA"/>
</dbReference>
<name>A0A0A9ASN7_ARUDO</name>
<proteinExistence type="predicted"/>
<reference evidence="1" key="2">
    <citation type="journal article" date="2015" name="Data Brief">
        <title>Shoot transcriptome of the giant reed, Arundo donax.</title>
        <authorList>
            <person name="Barrero R.A."/>
            <person name="Guerrero F.D."/>
            <person name="Moolhuijzen P."/>
            <person name="Goolsby J.A."/>
            <person name="Tidwell J."/>
            <person name="Bellgard S.E."/>
            <person name="Bellgard M.I."/>
        </authorList>
    </citation>
    <scope>NUCLEOTIDE SEQUENCE</scope>
    <source>
        <tissue evidence="1">Shoot tissue taken approximately 20 cm above the soil surface</tissue>
    </source>
</reference>
<protein>
    <submittedName>
        <fullName evidence="1">Uncharacterized protein</fullName>
    </submittedName>
</protein>